<proteinExistence type="predicted"/>
<dbReference type="Pfam" id="PF00440">
    <property type="entry name" value="TetR_N"/>
    <property type="match status" value="1"/>
</dbReference>
<dbReference type="PROSITE" id="PS50977">
    <property type="entry name" value="HTH_TETR_2"/>
    <property type="match status" value="1"/>
</dbReference>
<reference evidence="6 7" key="1">
    <citation type="journal article" date="2019" name="Int. J. Syst. Evol. Microbiol.">
        <title>The Global Catalogue of Microorganisms (GCM) 10K type strain sequencing project: providing services to taxonomists for standard genome sequencing and annotation.</title>
        <authorList>
            <consortium name="The Broad Institute Genomics Platform"/>
            <consortium name="The Broad Institute Genome Sequencing Center for Infectious Disease"/>
            <person name="Wu L."/>
            <person name="Ma J."/>
        </authorList>
    </citation>
    <scope>NUCLEOTIDE SEQUENCE [LARGE SCALE GENOMIC DNA]</scope>
    <source>
        <strain evidence="6 7">JCM 15672</strain>
    </source>
</reference>
<feature type="domain" description="HTH tetR-type" evidence="5">
    <location>
        <begin position="6"/>
        <end position="66"/>
    </location>
</feature>
<name>A0ABN2URU1_9MICO</name>
<dbReference type="Proteomes" id="UP001501196">
    <property type="component" value="Unassembled WGS sequence"/>
</dbReference>
<evidence type="ECO:0000313" key="7">
    <source>
        <dbReference type="Proteomes" id="UP001501196"/>
    </source>
</evidence>
<gene>
    <name evidence="6" type="ORF">GCM10009819_25340</name>
</gene>
<evidence type="ECO:0000313" key="6">
    <source>
        <dbReference type="EMBL" id="GAA2039169.1"/>
    </source>
</evidence>
<sequence>MPAPAKVTPEALRSTGREVLERDGLPGLTMQSVATALGVRAPSLYKHVRDRDDLVRVVAEDVAEELGGHLDRALARSGDAADAARTLAASARRFAREHPHGYGLLFGPLPDGARVRGSALERSSLALLEVARRLAGEAEALEAARTLTAWMHGFTTMELAGAFRLGGSVDEAWAYGLEHLIRGLGAAGPGVSGPAPSP</sequence>
<dbReference type="InterPro" id="IPR036271">
    <property type="entry name" value="Tet_transcr_reg_TetR-rel_C_sf"/>
</dbReference>
<keyword evidence="7" id="KW-1185">Reference proteome</keyword>
<dbReference type="SUPFAM" id="SSF48498">
    <property type="entry name" value="Tetracyclin repressor-like, C-terminal domain"/>
    <property type="match status" value="1"/>
</dbReference>
<dbReference type="Gene3D" id="1.10.357.10">
    <property type="entry name" value="Tetracycline Repressor, domain 2"/>
    <property type="match status" value="1"/>
</dbReference>
<dbReference type="PANTHER" id="PTHR30055:SF239">
    <property type="entry name" value="TRANSCRIPTIONAL REGULATORY PROTEIN"/>
    <property type="match status" value="1"/>
</dbReference>
<dbReference type="InterPro" id="IPR009057">
    <property type="entry name" value="Homeodomain-like_sf"/>
</dbReference>
<evidence type="ECO:0000256" key="2">
    <source>
        <dbReference type="ARBA" id="ARBA00023125"/>
    </source>
</evidence>
<dbReference type="InterPro" id="IPR025996">
    <property type="entry name" value="MT1864/Rv1816-like_C"/>
</dbReference>
<dbReference type="InterPro" id="IPR001647">
    <property type="entry name" value="HTH_TetR"/>
</dbReference>
<dbReference type="EMBL" id="BAAAPW010000004">
    <property type="protein sequence ID" value="GAA2039169.1"/>
    <property type="molecule type" value="Genomic_DNA"/>
</dbReference>
<accession>A0ABN2URU1</accession>
<evidence type="ECO:0000256" key="1">
    <source>
        <dbReference type="ARBA" id="ARBA00023015"/>
    </source>
</evidence>
<dbReference type="SUPFAM" id="SSF46689">
    <property type="entry name" value="Homeodomain-like"/>
    <property type="match status" value="1"/>
</dbReference>
<evidence type="ECO:0000259" key="5">
    <source>
        <dbReference type="PROSITE" id="PS50977"/>
    </source>
</evidence>
<dbReference type="PANTHER" id="PTHR30055">
    <property type="entry name" value="HTH-TYPE TRANSCRIPTIONAL REGULATOR RUTR"/>
    <property type="match status" value="1"/>
</dbReference>
<protein>
    <submittedName>
        <fullName evidence="6">TetR/AcrR family transcriptional regulator</fullName>
    </submittedName>
</protein>
<comment type="caution">
    <text evidence="6">The sequence shown here is derived from an EMBL/GenBank/DDBJ whole genome shotgun (WGS) entry which is preliminary data.</text>
</comment>
<keyword evidence="1" id="KW-0805">Transcription regulation</keyword>
<dbReference type="Pfam" id="PF13305">
    <property type="entry name" value="TetR_C_33"/>
    <property type="match status" value="1"/>
</dbReference>
<keyword evidence="3" id="KW-0804">Transcription</keyword>
<dbReference type="InterPro" id="IPR050109">
    <property type="entry name" value="HTH-type_TetR-like_transc_reg"/>
</dbReference>
<dbReference type="Gene3D" id="1.10.10.60">
    <property type="entry name" value="Homeodomain-like"/>
    <property type="match status" value="1"/>
</dbReference>
<organism evidence="6 7">
    <name type="scientific">Agromyces tropicus</name>
    <dbReference type="NCBI Taxonomy" id="555371"/>
    <lineage>
        <taxon>Bacteria</taxon>
        <taxon>Bacillati</taxon>
        <taxon>Actinomycetota</taxon>
        <taxon>Actinomycetes</taxon>
        <taxon>Micrococcales</taxon>
        <taxon>Microbacteriaceae</taxon>
        <taxon>Agromyces</taxon>
    </lineage>
</organism>
<evidence type="ECO:0000256" key="3">
    <source>
        <dbReference type="ARBA" id="ARBA00023163"/>
    </source>
</evidence>
<keyword evidence="2 4" id="KW-0238">DNA-binding</keyword>
<evidence type="ECO:0000256" key="4">
    <source>
        <dbReference type="PROSITE-ProRule" id="PRU00335"/>
    </source>
</evidence>
<dbReference type="RefSeq" id="WP_344374681.1">
    <property type="nucleotide sequence ID" value="NZ_BAAAPW010000004.1"/>
</dbReference>
<feature type="DNA-binding region" description="H-T-H motif" evidence="4">
    <location>
        <begin position="29"/>
        <end position="48"/>
    </location>
</feature>